<evidence type="ECO:0000313" key="6">
    <source>
        <dbReference type="EMBL" id="KXB01524.1"/>
    </source>
</evidence>
<dbReference type="PATRIC" id="fig|1698274.3.peg.418"/>
<feature type="domain" description="ABC transporter" evidence="5">
    <location>
        <begin position="260"/>
        <end position="504"/>
    </location>
</feature>
<keyword evidence="2" id="KW-0677">Repeat</keyword>
<dbReference type="CDD" id="cd03215">
    <property type="entry name" value="ABC_Carb_Monos_II"/>
    <property type="match status" value="1"/>
</dbReference>
<evidence type="ECO:0000256" key="2">
    <source>
        <dbReference type="ARBA" id="ARBA00022737"/>
    </source>
</evidence>
<proteinExistence type="predicted"/>
<feature type="domain" description="ABC transporter" evidence="5">
    <location>
        <begin position="8"/>
        <end position="243"/>
    </location>
</feature>
<dbReference type="Gene3D" id="3.40.50.300">
    <property type="entry name" value="P-loop containing nucleotide triphosphate hydrolases"/>
    <property type="match status" value="2"/>
</dbReference>
<dbReference type="InterPro" id="IPR050107">
    <property type="entry name" value="ABC_carbohydrate_import_ATPase"/>
</dbReference>
<name>A0A133V510_9EURY</name>
<comment type="caution">
    <text evidence="6">The sequence shown here is derived from an EMBL/GenBank/DDBJ whole genome shotgun (WGS) entry which is preliminary data.</text>
</comment>
<gene>
    <name evidence="6" type="ORF">AKJ44_02435</name>
</gene>
<keyword evidence="7" id="KW-1185">Reference proteome</keyword>
<dbReference type="SMART" id="SM00382">
    <property type="entry name" value="AAA"/>
    <property type="match status" value="1"/>
</dbReference>
<evidence type="ECO:0000313" key="7">
    <source>
        <dbReference type="Proteomes" id="UP000070035"/>
    </source>
</evidence>
<dbReference type="InterPro" id="IPR003439">
    <property type="entry name" value="ABC_transporter-like_ATP-bd"/>
</dbReference>
<accession>A0A133V510</accession>
<evidence type="ECO:0000256" key="1">
    <source>
        <dbReference type="ARBA" id="ARBA00022448"/>
    </source>
</evidence>
<dbReference type="PANTHER" id="PTHR43790">
    <property type="entry name" value="CARBOHYDRATE TRANSPORT ATP-BINDING PROTEIN MG119-RELATED"/>
    <property type="match status" value="1"/>
</dbReference>
<dbReference type="AlphaFoldDB" id="A0A133V510"/>
<dbReference type="GO" id="GO:0005524">
    <property type="term" value="F:ATP binding"/>
    <property type="evidence" value="ECO:0007669"/>
    <property type="project" value="UniProtKB-KW"/>
</dbReference>
<dbReference type="PROSITE" id="PS50893">
    <property type="entry name" value="ABC_TRANSPORTER_2"/>
    <property type="match status" value="2"/>
</dbReference>
<keyword evidence="1" id="KW-0813">Transport</keyword>
<dbReference type="PANTHER" id="PTHR43790:SF9">
    <property type="entry name" value="GALACTOFURANOSE TRANSPORTER ATP-BINDING PROTEIN YTFR"/>
    <property type="match status" value="1"/>
</dbReference>
<keyword evidence="3" id="KW-0547">Nucleotide-binding</keyword>
<evidence type="ECO:0000256" key="4">
    <source>
        <dbReference type="ARBA" id="ARBA00022840"/>
    </source>
</evidence>
<sequence length="510" mass="56586">MKRGETVLKAEGITKKFPGVVANDHIDFEIKAGEIHAILGENGAGKTTLMNILYGLYKPDEGEIYVRGKKVKFESALDAIDLGIGMVHQHRKLVPAHTVIENMVFGHPKAGKILDLKAAEEEVEELCKKYGFEIDLRKKVWQLSAGERQMVEILKALYRGAKLLILDEPTSALTPPETEKLLASLKAMVKDELAIIPFITHKLPMVLAISDRVTILRKGKVVDRLKTKNTTKKDLAKKMIGREVLFKTKKVKVKKGKPILQVKNLSAMSDAGFLILKGVSFSIHEGEIFGIAGVSGNGQRELAEVIAGLRKAEKGKILFRGKDITHSSILDRWKMGIGYIPPERVEVGTISEFSLVENMAMNLYFDPDFSERGILDYNKIRKHTEEAISEFDIMAPSADTKAAHLSGGNLQKLILARMLSQRPQLLIANLPTHGLDVGATEFVRNKLVERKKEKIGILLISEDLDETLSLSDRIAPIFEGKFMGIFPKKSVKKAEVGAMMAGTPYEEVKT</sequence>
<dbReference type="InterPro" id="IPR017871">
    <property type="entry name" value="ABC_transporter-like_CS"/>
</dbReference>
<keyword evidence="4" id="KW-0067">ATP-binding</keyword>
<dbReference type="GO" id="GO:0016887">
    <property type="term" value="F:ATP hydrolysis activity"/>
    <property type="evidence" value="ECO:0007669"/>
    <property type="project" value="InterPro"/>
</dbReference>
<dbReference type="PROSITE" id="PS00211">
    <property type="entry name" value="ABC_TRANSPORTER_1"/>
    <property type="match status" value="2"/>
</dbReference>
<protein>
    <recommendedName>
        <fullName evidence="5">ABC transporter domain-containing protein</fullName>
    </recommendedName>
</protein>
<organism evidence="6 7">
    <name type="scientific">candidate division MSBL1 archaeon SCGC-AAA261F17</name>
    <dbReference type="NCBI Taxonomy" id="1698274"/>
    <lineage>
        <taxon>Archaea</taxon>
        <taxon>Methanobacteriati</taxon>
        <taxon>Methanobacteriota</taxon>
        <taxon>candidate division MSBL1</taxon>
    </lineage>
</organism>
<dbReference type="CDD" id="cd03216">
    <property type="entry name" value="ABC_Carb_Monos_I"/>
    <property type="match status" value="1"/>
</dbReference>
<dbReference type="InterPro" id="IPR003593">
    <property type="entry name" value="AAA+_ATPase"/>
</dbReference>
<dbReference type="SUPFAM" id="SSF52540">
    <property type="entry name" value="P-loop containing nucleoside triphosphate hydrolases"/>
    <property type="match status" value="2"/>
</dbReference>
<dbReference type="Proteomes" id="UP000070035">
    <property type="component" value="Unassembled WGS sequence"/>
</dbReference>
<evidence type="ECO:0000259" key="5">
    <source>
        <dbReference type="PROSITE" id="PS50893"/>
    </source>
</evidence>
<dbReference type="EMBL" id="LHXY01000035">
    <property type="protein sequence ID" value="KXB01524.1"/>
    <property type="molecule type" value="Genomic_DNA"/>
</dbReference>
<dbReference type="InterPro" id="IPR027417">
    <property type="entry name" value="P-loop_NTPase"/>
</dbReference>
<evidence type="ECO:0000256" key="3">
    <source>
        <dbReference type="ARBA" id="ARBA00022741"/>
    </source>
</evidence>
<dbReference type="Pfam" id="PF00005">
    <property type="entry name" value="ABC_tran"/>
    <property type="match status" value="2"/>
</dbReference>
<reference evidence="6 7" key="1">
    <citation type="journal article" date="2016" name="Sci. Rep.">
        <title>Metabolic traits of an uncultured archaeal lineage -MSBL1- from brine pools of the Red Sea.</title>
        <authorList>
            <person name="Mwirichia R."/>
            <person name="Alam I."/>
            <person name="Rashid M."/>
            <person name="Vinu M."/>
            <person name="Ba-Alawi W."/>
            <person name="Anthony Kamau A."/>
            <person name="Kamanda Ngugi D."/>
            <person name="Goker M."/>
            <person name="Klenk H.P."/>
            <person name="Bajic V."/>
            <person name="Stingl U."/>
        </authorList>
    </citation>
    <scope>NUCLEOTIDE SEQUENCE [LARGE SCALE GENOMIC DNA]</scope>
    <source>
        <strain evidence="6">SCGC-AAA261F17</strain>
    </source>
</reference>